<feature type="region of interest" description="Disordered" evidence="1">
    <location>
        <begin position="269"/>
        <end position="325"/>
    </location>
</feature>
<accession>A0ABP7UA52</accession>
<dbReference type="EMBL" id="BAABDK010000017">
    <property type="protein sequence ID" value="GAA4038698.1"/>
    <property type="molecule type" value="Genomic_DNA"/>
</dbReference>
<feature type="compositionally biased region" description="Low complexity" evidence="1">
    <location>
        <begin position="282"/>
        <end position="312"/>
    </location>
</feature>
<feature type="compositionally biased region" description="Acidic residues" evidence="1">
    <location>
        <begin position="202"/>
        <end position="228"/>
    </location>
</feature>
<feature type="region of interest" description="Disordered" evidence="1">
    <location>
        <begin position="190"/>
        <end position="235"/>
    </location>
</feature>
<evidence type="ECO:0000313" key="2">
    <source>
        <dbReference type="EMBL" id="GAA4038698.1"/>
    </source>
</evidence>
<dbReference type="Proteomes" id="UP001501469">
    <property type="component" value="Unassembled WGS sequence"/>
</dbReference>
<sequence>MPFILTGMNPSPNVFERLAAGQEERAVLVRATVHELQTNPAYQPHFAGYTPDSVAAFIEQYALRKAGYVFDGPQRAKYFEAGSTEVQERAQTQLWSIQQKKLFDLQCRWRAGLFQHPDIHVTDQFDYWGRHPERCPFLPAITPEEVALYLDYLNQPDCPEGDWSRYRRTPLWQDYHHLRSEHYPDELALLPPDSHVFTGSEEAFDDEDEDEEEDKDDFDDDDEEEDEGPAYPSWYRFYDQHHGTGHLRHLHNVRGLREQHYQQLHLADSWRNPPAAPPAPVAPALAAAADTTPAPATETPADSMAEPQSEPMAPEPPQEPVAPVAPYVPETRPWLSLYGEADFRMVMEQIDPTPGLMELRRAQEQGIEDRDNEDAEGALLAFCNLRDSPLVVPIEADAPDWRPALRQAELLLRRQQLARALPHAYDDYCQRQALGLAQNPSPLEHTWDDETTEPWNINYAREQVLHGRELAGEPRDFDY</sequence>
<keyword evidence="3" id="KW-1185">Reference proteome</keyword>
<evidence type="ECO:0000313" key="3">
    <source>
        <dbReference type="Proteomes" id="UP001501469"/>
    </source>
</evidence>
<gene>
    <name evidence="2" type="ORF">GCM10022409_25400</name>
</gene>
<organism evidence="2 3">
    <name type="scientific">Hymenobacter glaciei</name>
    <dbReference type="NCBI Taxonomy" id="877209"/>
    <lineage>
        <taxon>Bacteria</taxon>
        <taxon>Pseudomonadati</taxon>
        <taxon>Bacteroidota</taxon>
        <taxon>Cytophagia</taxon>
        <taxon>Cytophagales</taxon>
        <taxon>Hymenobacteraceae</taxon>
        <taxon>Hymenobacter</taxon>
    </lineage>
</organism>
<evidence type="ECO:0000256" key="1">
    <source>
        <dbReference type="SAM" id="MobiDB-lite"/>
    </source>
</evidence>
<name>A0ABP7UA52_9BACT</name>
<comment type="caution">
    <text evidence="2">The sequence shown here is derived from an EMBL/GenBank/DDBJ whole genome shotgun (WGS) entry which is preliminary data.</text>
</comment>
<protein>
    <submittedName>
        <fullName evidence="2">Uncharacterized protein</fullName>
    </submittedName>
</protein>
<proteinExistence type="predicted"/>
<reference evidence="3" key="1">
    <citation type="journal article" date="2019" name="Int. J. Syst. Evol. Microbiol.">
        <title>The Global Catalogue of Microorganisms (GCM) 10K type strain sequencing project: providing services to taxonomists for standard genome sequencing and annotation.</title>
        <authorList>
            <consortium name="The Broad Institute Genomics Platform"/>
            <consortium name="The Broad Institute Genome Sequencing Center for Infectious Disease"/>
            <person name="Wu L."/>
            <person name="Ma J."/>
        </authorList>
    </citation>
    <scope>NUCLEOTIDE SEQUENCE [LARGE SCALE GENOMIC DNA]</scope>
    <source>
        <strain evidence="3">JCM 17225</strain>
    </source>
</reference>